<reference evidence="2" key="1">
    <citation type="submission" date="2021-05" db="EMBL/GenBank/DDBJ databases">
        <title>Complete genome sequence of the cellulolytic planctomycete Telmatocola sphagniphila SP2T and characterization of the first cellulase from planctomycetes.</title>
        <authorList>
            <person name="Rakitin A.L."/>
            <person name="Beletsky A.V."/>
            <person name="Naumoff D.G."/>
            <person name="Kulichevskaya I.S."/>
            <person name="Mardanov A.V."/>
            <person name="Ravin N.V."/>
            <person name="Dedysh S.N."/>
        </authorList>
    </citation>
    <scope>NUCLEOTIDE SEQUENCE</scope>
    <source>
        <strain evidence="2">SP2T</strain>
    </source>
</reference>
<dbReference type="KEGG" id="tsph:KIH39_25625"/>
<dbReference type="RefSeq" id="WP_213496880.1">
    <property type="nucleotide sequence ID" value="NZ_CP074694.1"/>
</dbReference>
<keyword evidence="1" id="KW-0812">Transmembrane</keyword>
<feature type="transmembrane region" description="Helical" evidence="1">
    <location>
        <begin position="117"/>
        <end position="139"/>
    </location>
</feature>
<evidence type="ECO:0000256" key="1">
    <source>
        <dbReference type="SAM" id="Phobius"/>
    </source>
</evidence>
<evidence type="ECO:0000313" key="3">
    <source>
        <dbReference type="Proteomes" id="UP000676194"/>
    </source>
</evidence>
<gene>
    <name evidence="2" type="ORF">KIH39_25625</name>
</gene>
<proteinExistence type="predicted"/>
<evidence type="ECO:0008006" key="4">
    <source>
        <dbReference type="Google" id="ProtNLM"/>
    </source>
</evidence>
<dbReference type="InterPro" id="IPR041916">
    <property type="entry name" value="Anti_sigma_zinc_sf"/>
</dbReference>
<dbReference type="Proteomes" id="UP000676194">
    <property type="component" value="Chromosome"/>
</dbReference>
<name>A0A8E6B5M7_9BACT</name>
<accession>A0A8E6B5M7</accession>
<evidence type="ECO:0000313" key="2">
    <source>
        <dbReference type="EMBL" id="QVL32176.1"/>
    </source>
</evidence>
<organism evidence="2 3">
    <name type="scientific">Telmatocola sphagniphila</name>
    <dbReference type="NCBI Taxonomy" id="1123043"/>
    <lineage>
        <taxon>Bacteria</taxon>
        <taxon>Pseudomonadati</taxon>
        <taxon>Planctomycetota</taxon>
        <taxon>Planctomycetia</taxon>
        <taxon>Gemmatales</taxon>
        <taxon>Gemmataceae</taxon>
    </lineage>
</organism>
<keyword evidence="1" id="KW-1133">Transmembrane helix</keyword>
<sequence length="190" mass="21464">MKNDQNPNSEGLPDEGDEELIAYLDGELDARKKKEIESRLQADAKSRERLKAYKKTWELLDTLPKVEPSKAFTEKTISKIEPILVTKTSPPFASAVKSEAPFVPTISAPPKAPFPRILFSLAVLVGLAFGFFGRSALLANRARQAEREKDAQVAREQRILEHLHLYKYVDDIQTLHDLDSPEYFGNVKKE</sequence>
<keyword evidence="3" id="KW-1185">Reference proteome</keyword>
<dbReference type="EMBL" id="CP074694">
    <property type="protein sequence ID" value="QVL32176.1"/>
    <property type="molecule type" value="Genomic_DNA"/>
</dbReference>
<keyword evidence="1" id="KW-0472">Membrane</keyword>
<dbReference type="Gene3D" id="1.10.10.1320">
    <property type="entry name" value="Anti-sigma factor, zinc-finger domain"/>
    <property type="match status" value="1"/>
</dbReference>
<dbReference type="AlphaFoldDB" id="A0A8E6B5M7"/>
<protein>
    <recommendedName>
        <fullName evidence="4">Anti-sigma factor</fullName>
    </recommendedName>
</protein>